<accession>A0A316VJY9</accession>
<dbReference type="GO" id="GO:0016787">
    <property type="term" value="F:hydrolase activity"/>
    <property type="evidence" value="ECO:0007669"/>
    <property type="project" value="InterPro"/>
</dbReference>
<dbReference type="InterPro" id="IPR029058">
    <property type="entry name" value="AB_hydrolase_fold"/>
</dbReference>
<evidence type="ECO:0000313" key="3">
    <source>
        <dbReference type="Proteomes" id="UP000245771"/>
    </source>
</evidence>
<dbReference type="Pfam" id="PF02230">
    <property type="entry name" value="Abhydrolase_2"/>
    <property type="match status" value="1"/>
</dbReference>
<evidence type="ECO:0000313" key="2">
    <source>
        <dbReference type="EMBL" id="PWN37830.1"/>
    </source>
</evidence>
<dbReference type="STRING" id="1280837.A0A316VJY9"/>
<feature type="domain" description="Phospholipase/carboxylesterase/thioesterase" evidence="1">
    <location>
        <begin position="36"/>
        <end position="154"/>
    </location>
</feature>
<proteinExistence type="predicted"/>
<keyword evidence="3" id="KW-1185">Reference proteome</keyword>
<dbReference type="GeneID" id="37018956"/>
<gene>
    <name evidence="2" type="ORF">FA14DRAFT_142416</name>
</gene>
<reference evidence="2 3" key="1">
    <citation type="journal article" date="2018" name="Mol. Biol. Evol.">
        <title>Broad Genomic Sampling Reveals a Smut Pathogenic Ancestry of the Fungal Clade Ustilaginomycotina.</title>
        <authorList>
            <person name="Kijpornyongpan T."/>
            <person name="Mondo S.J."/>
            <person name="Barry K."/>
            <person name="Sandor L."/>
            <person name="Lee J."/>
            <person name="Lipzen A."/>
            <person name="Pangilinan J."/>
            <person name="LaButti K."/>
            <person name="Hainaut M."/>
            <person name="Henrissat B."/>
            <person name="Grigoriev I.V."/>
            <person name="Spatafora J.W."/>
            <person name="Aime M.C."/>
        </authorList>
    </citation>
    <scope>NUCLEOTIDE SEQUENCE [LARGE SCALE GENOMIC DNA]</scope>
    <source>
        <strain evidence="2 3">MCA 3882</strain>
    </source>
</reference>
<dbReference type="InParanoid" id="A0A316VJY9"/>
<protein>
    <recommendedName>
        <fullName evidence="1">Phospholipase/carboxylesterase/thioesterase domain-containing protein</fullName>
    </recommendedName>
</protein>
<dbReference type="InterPro" id="IPR003140">
    <property type="entry name" value="PLipase/COase/thioEstase"/>
</dbReference>
<sequence>MEAKEVVSDSIKKPIPSIKESKCDPLTFEYQASPGGIDSNLLILLHGLGDTHKPFLTLGKKLQGDLPQTAILSLRGGHAIPFMEQSAWGYWDVWDNLGEDISNPNPTVFLDAFQRLIEYLIRPVEQGGCGWPSSSIHILGYTHGATAAIEGVIAFTRKHASDQTAKIKEISNEENTTTQPTGSYPIELGSLVSVCGDFLSHPTFSPALSIPTLAISINQPQATFKKAFSNVQSITFPSSNSQPRMPQSEQEWRTIMIFWSKVLRNRGKWELDGNLYTISPNK</sequence>
<evidence type="ECO:0000259" key="1">
    <source>
        <dbReference type="Pfam" id="PF02230"/>
    </source>
</evidence>
<organism evidence="2 3">
    <name type="scientific">Meira miltonrushii</name>
    <dbReference type="NCBI Taxonomy" id="1280837"/>
    <lineage>
        <taxon>Eukaryota</taxon>
        <taxon>Fungi</taxon>
        <taxon>Dikarya</taxon>
        <taxon>Basidiomycota</taxon>
        <taxon>Ustilaginomycotina</taxon>
        <taxon>Exobasidiomycetes</taxon>
        <taxon>Exobasidiales</taxon>
        <taxon>Brachybasidiaceae</taxon>
        <taxon>Meira</taxon>
    </lineage>
</organism>
<dbReference type="SUPFAM" id="SSF53474">
    <property type="entry name" value="alpha/beta-Hydrolases"/>
    <property type="match status" value="1"/>
</dbReference>
<dbReference type="Proteomes" id="UP000245771">
    <property type="component" value="Unassembled WGS sequence"/>
</dbReference>
<dbReference type="EMBL" id="KZ819602">
    <property type="protein sequence ID" value="PWN37830.1"/>
    <property type="molecule type" value="Genomic_DNA"/>
</dbReference>
<dbReference type="OrthoDB" id="437457at2759"/>
<dbReference type="Gene3D" id="3.40.50.1820">
    <property type="entry name" value="alpha/beta hydrolase"/>
    <property type="match status" value="1"/>
</dbReference>
<dbReference type="RefSeq" id="XP_025358132.1">
    <property type="nucleotide sequence ID" value="XM_025497175.1"/>
</dbReference>
<name>A0A316VJY9_9BASI</name>
<dbReference type="AlphaFoldDB" id="A0A316VJY9"/>